<dbReference type="RefSeq" id="XP_013312066.1">
    <property type="nucleotide sequence ID" value="XM_013456612.1"/>
</dbReference>
<evidence type="ECO:0000259" key="2">
    <source>
        <dbReference type="Pfam" id="PF14833"/>
    </source>
</evidence>
<proteinExistence type="predicted"/>
<accession>A0A0D2CNP8</accession>
<dbReference type="InterPro" id="IPR036291">
    <property type="entry name" value="NAD(P)-bd_dom_sf"/>
</dbReference>
<name>A0A0D2CNP8_9EURO</name>
<dbReference type="PANTHER" id="PTHR43060:SF17">
    <property type="entry name" value="L-THREONATE DEHYDROGENASE"/>
    <property type="match status" value="1"/>
</dbReference>
<dbReference type="SUPFAM" id="SSF48179">
    <property type="entry name" value="6-phosphogluconate dehydrogenase C-terminal domain-like"/>
    <property type="match status" value="2"/>
</dbReference>
<dbReference type="Proteomes" id="UP000054342">
    <property type="component" value="Unassembled WGS sequence"/>
</dbReference>
<feature type="domain" description="3-hydroxyisobutyrate dehydrogenase-like NAD-binding" evidence="2">
    <location>
        <begin position="324"/>
        <end position="419"/>
    </location>
</feature>
<feature type="domain" description="6-phosphogluconate dehydrogenase NADP-binding" evidence="1">
    <location>
        <begin position="9"/>
        <end position="168"/>
    </location>
</feature>
<feature type="domain" description="3-hydroxyisobutyrate dehydrogenase-like NAD-binding" evidence="2">
    <location>
        <begin position="176"/>
        <end position="291"/>
    </location>
</feature>
<dbReference type="OrthoDB" id="48988at2759"/>
<evidence type="ECO:0000259" key="1">
    <source>
        <dbReference type="Pfam" id="PF03446"/>
    </source>
</evidence>
<dbReference type="GeneID" id="25332105"/>
<dbReference type="PANTHER" id="PTHR43060">
    <property type="entry name" value="3-HYDROXYISOBUTYRATE DEHYDROGENASE-LIKE 1, MITOCHONDRIAL-RELATED"/>
    <property type="match status" value="1"/>
</dbReference>
<dbReference type="STRING" id="348802.A0A0D2CNP8"/>
<organism evidence="3 4">
    <name type="scientific">Exophiala xenobiotica</name>
    <dbReference type="NCBI Taxonomy" id="348802"/>
    <lineage>
        <taxon>Eukaryota</taxon>
        <taxon>Fungi</taxon>
        <taxon>Dikarya</taxon>
        <taxon>Ascomycota</taxon>
        <taxon>Pezizomycotina</taxon>
        <taxon>Eurotiomycetes</taxon>
        <taxon>Chaetothyriomycetidae</taxon>
        <taxon>Chaetothyriales</taxon>
        <taxon>Herpotrichiellaceae</taxon>
        <taxon>Exophiala</taxon>
    </lineage>
</organism>
<dbReference type="Pfam" id="PF03446">
    <property type="entry name" value="NAD_binding_2"/>
    <property type="match status" value="1"/>
</dbReference>
<evidence type="ECO:0000313" key="4">
    <source>
        <dbReference type="Proteomes" id="UP000054342"/>
    </source>
</evidence>
<dbReference type="Gene3D" id="1.10.1040.10">
    <property type="entry name" value="N-(1-d-carboxylethyl)-l-norvaline Dehydrogenase, domain 2"/>
    <property type="match status" value="2"/>
</dbReference>
<dbReference type="PROSITE" id="PS00895">
    <property type="entry name" value="3_HYDROXYISOBUT_DH"/>
    <property type="match status" value="1"/>
</dbReference>
<keyword evidence="4" id="KW-1185">Reference proteome</keyword>
<dbReference type="GO" id="GO:0050661">
    <property type="term" value="F:NADP binding"/>
    <property type="evidence" value="ECO:0007669"/>
    <property type="project" value="InterPro"/>
</dbReference>
<dbReference type="HOGENOM" id="CLU_035117_1_2_1"/>
<reference evidence="3 4" key="1">
    <citation type="submission" date="2015-01" db="EMBL/GenBank/DDBJ databases">
        <title>The Genome Sequence of Exophiala xenobiotica CBS118157.</title>
        <authorList>
            <consortium name="The Broad Institute Genomics Platform"/>
            <person name="Cuomo C."/>
            <person name="de Hoog S."/>
            <person name="Gorbushina A."/>
            <person name="Stielow B."/>
            <person name="Teixiera M."/>
            <person name="Abouelleil A."/>
            <person name="Chapman S.B."/>
            <person name="Priest M."/>
            <person name="Young S.K."/>
            <person name="Wortman J."/>
            <person name="Nusbaum C."/>
            <person name="Birren B."/>
        </authorList>
    </citation>
    <scope>NUCLEOTIDE SEQUENCE [LARGE SCALE GENOMIC DNA]</scope>
    <source>
        <strain evidence="3 4">CBS 118157</strain>
    </source>
</reference>
<dbReference type="Gene3D" id="3.40.50.720">
    <property type="entry name" value="NAD(P)-binding Rossmann-like Domain"/>
    <property type="match status" value="1"/>
</dbReference>
<dbReference type="InterPro" id="IPR008927">
    <property type="entry name" value="6-PGluconate_DH-like_C_sf"/>
</dbReference>
<sequence>MTHHDNGPRVGIIGLGAMGLGMASNLARSGFSVTGFDIQQSAVEQLVARGAKGADTPSAAAEDADLLIIVVATSDQTSTVLFDDEIGALTTLPQGSTILLCITALPDYVTALDRRLKTVGRPDIKLIDCPISGGEARAWNGTLSLLCAGHEPDISSIRDVLDCLSSRLHIVSSRIGDGSSLKLVHQILVGVHILASVELMGLCYVAGLDLHSVYESVMGGDGASWLFGQRAAHMLDENELPASSLSIITKDMAMVTEHGRCHRVPLPLSSITHQLLVQALSAAWDAKDDCVTINAYLLTSGTLQDLRQGGSQPRASSNLDAAAASSLLIGIHAAVAIEVLLFAKKLGLDLGVLKEVVQGAAGSSVMFGKVCAQVEKIGKCSLVCLDDFDSISQNMANAIASTRALGYPLFIASTALQQYYCA</sequence>
<dbReference type="GO" id="GO:0016491">
    <property type="term" value="F:oxidoreductase activity"/>
    <property type="evidence" value="ECO:0007669"/>
    <property type="project" value="InterPro"/>
</dbReference>
<evidence type="ECO:0000313" key="3">
    <source>
        <dbReference type="EMBL" id="KIW51482.1"/>
    </source>
</evidence>
<dbReference type="InterPro" id="IPR006115">
    <property type="entry name" value="6PGDH_NADP-bd"/>
</dbReference>
<dbReference type="GO" id="GO:0051287">
    <property type="term" value="F:NAD binding"/>
    <property type="evidence" value="ECO:0007669"/>
    <property type="project" value="InterPro"/>
</dbReference>
<protein>
    <recommendedName>
        <fullName evidence="5">3-hydroxyisobutyrate dehydrogenase</fullName>
    </recommendedName>
</protein>
<gene>
    <name evidence="3" type="ORF">PV05_10197</name>
</gene>
<dbReference type="InterPro" id="IPR002204">
    <property type="entry name" value="3-OH-isobutyrate_DH-rel_CS"/>
</dbReference>
<dbReference type="SUPFAM" id="SSF51735">
    <property type="entry name" value="NAD(P)-binding Rossmann-fold domains"/>
    <property type="match status" value="1"/>
</dbReference>
<dbReference type="EMBL" id="KN847322">
    <property type="protein sequence ID" value="KIW51482.1"/>
    <property type="molecule type" value="Genomic_DNA"/>
</dbReference>
<dbReference type="InterPro" id="IPR013328">
    <property type="entry name" value="6PGD_dom2"/>
</dbReference>
<evidence type="ECO:0008006" key="5">
    <source>
        <dbReference type="Google" id="ProtNLM"/>
    </source>
</evidence>
<dbReference type="AlphaFoldDB" id="A0A0D2CNP8"/>
<dbReference type="Pfam" id="PF14833">
    <property type="entry name" value="NAD_binding_11"/>
    <property type="match status" value="2"/>
</dbReference>
<dbReference type="InterPro" id="IPR029154">
    <property type="entry name" value="HIBADH-like_NADP-bd"/>
</dbReference>